<reference evidence="2" key="1">
    <citation type="submission" date="2020-02" db="EMBL/GenBank/DDBJ databases">
        <authorList>
            <person name="Meier V. D."/>
        </authorList>
    </citation>
    <scope>NUCLEOTIDE SEQUENCE</scope>
    <source>
        <strain evidence="2">AVDCRST_MAG40</strain>
    </source>
</reference>
<proteinExistence type="predicted"/>
<evidence type="ECO:0000313" key="2">
    <source>
        <dbReference type="EMBL" id="CAA9346931.1"/>
    </source>
</evidence>
<dbReference type="AlphaFoldDB" id="A0A6J4M600"/>
<evidence type="ECO:0000256" key="1">
    <source>
        <dbReference type="SAM" id="MobiDB-lite"/>
    </source>
</evidence>
<feature type="non-terminal residue" evidence="2">
    <location>
        <position position="93"/>
    </location>
</feature>
<feature type="compositionally biased region" description="Basic residues" evidence="1">
    <location>
        <begin position="33"/>
        <end position="43"/>
    </location>
</feature>
<feature type="compositionally biased region" description="Basic residues" evidence="1">
    <location>
        <begin position="52"/>
        <end position="63"/>
    </location>
</feature>
<sequence length="93" mass="10412">EPRRRPGERRRTGDRSALGAGGRQARRADLRLRAHPRPRRARGGARVPPRLRPARLHQHRRRAALPVRAGPPRAPLDEREPVRDPALAGGAEL</sequence>
<name>A0A6J4M600_9BACT</name>
<accession>A0A6J4M600</accession>
<feature type="non-terminal residue" evidence="2">
    <location>
        <position position="1"/>
    </location>
</feature>
<dbReference type="EMBL" id="CADCTX010000752">
    <property type="protein sequence ID" value="CAA9346931.1"/>
    <property type="molecule type" value="Genomic_DNA"/>
</dbReference>
<protein>
    <submittedName>
        <fullName evidence="2">Uncharacterized protein</fullName>
    </submittedName>
</protein>
<gene>
    <name evidence="2" type="ORF">AVDCRST_MAG40-2677</name>
</gene>
<organism evidence="2">
    <name type="scientific">uncultured Gemmatimonadaceae bacterium</name>
    <dbReference type="NCBI Taxonomy" id="246130"/>
    <lineage>
        <taxon>Bacteria</taxon>
        <taxon>Pseudomonadati</taxon>
        <taxon>Gemmatimonadota</taxon>
        <taxon>Gemmatimonadia</taxon>
        <taxon>Gemmatimonadales</taxon>
        <taxon>Gemmatimonadaceae</taxon>
        <taxon>environmental samples</taxon>
    </lineage>
</organism>
<feature type="region of interest" description="Disordered" evidence="1">
    <location>
        <begin position="1"/>
        <end position="93"/>
    </location>
</feature>